<evidence type="ECO:0000313" key="1">
    <source>
        <dbReference type="EMBL" id="VXD17785.1"/>
    </source>
</evidence>
<organism evidence="1 2">
    <name type="scientific">Planktothrix serta PCC 8927</name>
    <dbReference type="NCBI Taxonomy" id="671068"/>
    <lineage>
        <taxon>Bacteria</taxon>
        <taxon>Bacillati</taxon>
        <taxon>Cyanobacteriota</taxon>
        <taxon>Cyanophyceae</taxon>
        <taxon>Oscillatoriophycideae</taxon>
        <taxon>Oscillatoriales</taxon>
        <taxon>Microcoleaceae</taxon>
        <taxon>Planktothrix</taxon>
    </lineage>
</organism>
<dbReference type="OrthoDB" id="459915at2"/>
<keyword evidence="2" id="KW-1185">Reference proteome</keyword>
<reference evidence="1" key="1">
    <citation type="submission" date="2019-10" db="EMBL/GenBank/DDBJ databases">
        <authorList>
            <consortium name="Genoscope - CEA"/>
            <person name="William W."/>
        </authorList>
    </citation>
    <scope>NUCLEOTIDE SEQUENCE [LARGE SCALE GENOMIC DNA]</scope>
    <source>
        <strain evidence="1">BBR_PRJEB10992</strain>
    </source>
</reference>
<proteinExistence type="predicted"/>
<evidence type="ECO:0000313" key="2">
    <source>
        <dbReference type="Proteomes" id="UP000184550"/>
    </source>
</evidence>
<dbReference type="AlphaFoldDB" id="A0A7Z9DZJ7"/>
<evidence type="ECO:0008006" key="3">
    <source>
        <dbReference type="Google" id="ProtNLM"/>
    </source>
</evidence>
<gene>
    <name evidence="1" type="ORF">PL8927_600108</name>
</gene>
<comment type="caution">
    <text evidence="1">The sequence shown here is derived from an EMBL/GenBank/DDBJ whole genome shotgun (WGS) entry which is preliminary data.</text>
</comment>
<sequence>MKAQTYDRIKTLVDIPADFGKSLIPKGTIGTVIECYERPKEGYAVDLTILSETGEPGFEYENVILYPEQFSVVSDTPERGNFISVFGDINYEVPQVVQEQSTPSELPKNLADQELA</sequence>
<accession>A0A7Z9DZJ7</accession>
<dbReference type="Proteomes" id="UP000184550">
    <property type="component" value="Unassembled WGS sequence"/>
</dbReference>
<protein>
    <recommendedName>
        <fullName evidence="3">DUF4926 domain-containing protein</fullName>
    </recommendedName>
</protein>
<dbReference type="EMBL" id="CZCU02000136">
    <property type="protein sequence ID" value="VXD17785.1"/>
    <property type="molecule type" value="Genomic_DNA"/>
</dbReference>
<dbReference type="RefSeq" id="WP_083621364.1">
    <property type="nucleotide sequence ID" value="NZ_LR734869.1"/>
</dbReference>
<name>A0A7Z9DZJ7_9CYAN</name>